<name>A0AA88KVW1_ARTSF</name>
<dbReference type="PANTHER" id="PTHR12499:SF0">
    <property type="entry name" value="OPTIC ATROPHY 3 PROTEIN"/>
    <property type="match status" value="1"/>
</dbReference>
<sequence length="162" mass="18742">MVVGVPLAKLGVLAIRQLSKPFAQWIARRAKNNYYFRTYICMPTAQSYHRFEVRTKMWAMNMHKPEQIEKLDENAAIESGATILGEFIIFSIGVLLVSMEYARQVKKDSAKEQARLDAWNELENKVNCVCESIQGYEQQVHQLKDLLQKLEKSMNEKVKSKT</sequence>
<keyword evidence="6" id="KW-1185">Reference proteome</keyword>
<protein>
    <recommendedName>
        <fullName evidence="7">OPA3-like protein</fullName>
    </recommendedName>
</protein>
<keyword evidence="4" id="KW-1133">Transmembrane helix</keyword>
<keyword evidence="4" id="KW-0812">Transmembrane</keyword>
<gene>
    <name evidence="5" type="ORF">QYM36_015831</name>
</gene>
<feature type="coiled-coil region" evidence="3">
    <location>
        <begin position="133"/>
        <end position="160"/>
    </location>
</feature>
<evidence type="ECO:0000256" key="3">
    <source>
        <dbReference type="SAM" id="Coils"/>
    </source>
</evidence>
<dbReference type="EMBL" id="JAVRJZ010000020">
    <property type="protein sequence ID" value="KAK2705567.1"/>
    <property type="molecule type" value="Genomic_DNA"/>
</dbReference>
<comment type="similarity">
    <text evidence="1">Belongs to the OPA3 family.</text>
</comment>
<dbReference type="AlphaFoldDB" id="A0AA88KVW1"/>
<reference evidence="5" key="1">
    <citation type="submission" date="2023-07" db="EMBL/GenBank/DDBJ databases">
        <title>Chromosome-level genome assembly of Artemia franciscana.</title>
        <authorList>
            <person name="Jo E."/>
        </authorList>
    </citation>
    <scope>NUCLEOTIDE SEQUENCE</scope>
    <source>
        <tissue evidence="5">Whole body</tissue>
    </source>
</reference>
<feature type="transmembrane region" description="Helical" evidence="4">
    <location>
        <begin position="81"/>
        <end position="102"/>
    </location>
</feature>
<evidence type="ECO:0000313" key="5">
    <source>
        <dbReference type="EMBL" id="KAK2705567.1"/>
    </source>
</evidence>
<evidence type="ECO:0000256" key="4">
    <source>
        <dbReference type="SAM" id="Phobius"/>
    </source>
</evidence>
<evidence type="ECO:0000256" key="2">
    <source>
        <dbReference type="ARBA" id="ARBA00023054"/>
    </source>
</evidence>
<dbReference type="InterPro" id="IPR010754">
    <property type="entry name" value="OPA3-like"/>
</dbReference>
<evidence type="ECO:0000256" key="1">
    <source>
        <dbReference type="ARBA" id="ARBA00007584"/>
    </source>
</evidence>
<organism evidence="5 6">
    <name type="scientific">Artemia franciscana</name>
    <name type="common">Brine shrimp</name>
    <name type="synonym">Artemia sanfranciscana</name>
    <dbReference type="NCBI Taxonomy" id="6661"/>
    <lineage>
        <taxon>Eukaryota</taxon>
        <taxon>Metazoa</taxon>
        <taxon>Ecdysozoa</taxon>
        <taxon>Arthropoda</taxon>
        <taxon>Crustacea</taxon>
        <taxon>Branchiopoda</taxon>
        <taxon>Anostraca</taxon>
        <taxon>Artemiidae</taxon>
        <taxon>Artemia</taxon>
    </lineage>
</organism>
<evidence type="ECO:0000313" key="6">
    <source>
        <dbReference type="Proteomes" id="UP001187531"/>
    </source>
</evidence>
<comment type="caution">
    <text evidence="5">The sequence shown here is derived from an EMBL/GenBank/DDBJ whole genome shotgun (WGS) entry which is preliminary data.</text>
</comment>
<keyword evidence="4" id="KW-0472">Membrane</keyword>
<dbReference type="Proteomes" id="UP001187531">
    <property type="component" value="Unassembled WGS sequence"/>
</dbReference>
<keyword evidence="2 3" id="KW-0175">Coiled coil</keyword>
<proteinExistence type="inferred from homology"/>
<accession>A0AA88KVW1</accession>
<dbReference type="Pfam" id="PF07047">
    <property type="entry name" value="OPA3"/>
    <property type="match status" value="1"/>
</dbReference>
<evidence type="ECO:0008006" key="7">
    <source>
        <dbReference type="Google" id="ProtNLM"/>
    </source>
</evidence>
<dbReference type="PANTHER" id="PTHR12499">
    <property type="entry name" value="OPTIC ATROPHY 3 PROTEIN OPA3"/>
    <property type="match status" value="1"/>
</dbReference>
<dbReference type="GO" id="GO:0005739">
    <property type="term" value="C:mitochondrion"/>
    <property type="evidence" value="ECO:0007669"/>
    <property type="project" value="TreeGrafter"/>
</dbReference>
<dbReference type="GO" id="GO:0019216">
    <property type="term" value="P:regulation of lipid metabolic process"/>
    <property type="evidence" value="ECO:0007669"/>
    <property type="project" value="TreeGrafter"/>
</dbReference>